<dbReference type="Proteomes" id="UP000003150">
    <property type="component" value="Unassembled WGS sequence"/>
</dbReference>
<dbReference type="AlphaFoldDB" id="D4U037"/>
<reference evidence="1 2" key="1">
    <citation type="submission" date="2009-10" db="EMBL/GenBank/DDBJ databases">
        <authorList>
            <person name="Weinstock G."/>
            <person name="Sodergren E."/>
            <person name="Clifton S."/>
            <person name="Fulton L."/>
            <person name="Fulton B."/>
            <person name="Courtney L."/>
            <person name="Fronick C."/>
            <person name="Harrison M."/>
            <person name="Strong C."/>
            <person name="Farmer C."/>
            <person name="Delahaunty K."/>
            <person name="Markovic C."/>
            <person name="Hall O."/>
            <person name="Minx P."/>
            <person name="Tomlinson C."/>
            <person name="Mitreva M."/>
            <person name="Nelson J."/>
            <person name="Hou S."/>
            <person name="Wollam A."/>
            <person name="Pepin K.H."/>
            <person name="Johnson M."/>
            <person name="Bhonagiri V."/>
            <person name="Nash W.E."/>
            <person name="Warren W."/>
            <person name="Chinwalla A."/>
            <person name="Mardis E.R."/>
            <person name="Wilson R.K."/>
        </authorList>
    </citation>
    <scope>NUCLEOTIDE SEQUENCE [LARGE SCALE GENOMIC DNA]</scope>
    <source>
        <strain evidence="1 2">F0309</strain>
    </source>
</reference>
<evidence type="ECO:0000313" key="1">
    <source>
        <dbReference type="EMBL" id="EFF79497.1"/>
    </source>
</evidence>
<dbReference type="EMBL" id="ACYT02000055">
    <property type="protein sequence ID" value="EFF79497.1"/>
    <property type="molecule type" value="Genomic_DNA"/>
</dbReference>
<gene>
    <name evidence="1" type="ORF">HMPREF0970_01573</name>
</gene>
<dbReference type="HOGENOM" id="CLU_2839876_0_0_11"/>
<accession>D4U037</accession>
<proteinExistence type="predicted"/>
<evidence type="ECO:0000313" key="2">
    <source>
        <dbReference type="Proteomes" id="UP000003150"/>
    </source>
</evidence>
<comment type="caution">
    <text evidence="1">The sequence shown here is derived from an EMBL/GenBank/DDBJ whole genome shotgun (WGS) entry which is preliminary data.</text>
</comment>
<sequence>MALSVGLATFPPQDCCTPLCHLDTGENGSAPQSVRNYALRVMFAGPACVRHNVDTCHGLGKSVGE</sequence>
<name>D4U037_9ACTO</name>
<protein>
    <submittedName>
        <fullName evidence="1">Uncharacterized protein</fullName>
    </submittedName>
</protein>
<organism evidence="1 2">
    <name type="scientific">Schaalia odontolytica F0309</name>
    <dbReference type="NCBI Taxonomy" id="649742"/>
    <lineage>
        <taxon>Bacteria</taxon>
        <taxon>Bacillati</taxon>
        <taxon>Actinomycetota</taxon>
        <taxon>Actinomycetes</taxon>
        <taxon>Actinomycetales</taxon>
        <taxon>Actinomycetaceae</taxon>
        <taxon>Schaalia</taxon>
    </lineage>
</organism>